<evidence type="ECO:0000259" key="1">
    <source>
        <dbReference type="Pfam" id="PF13439"/>
    </source>
</evidence>
<dbReference type="Pfam" id="PF13439">
    <property type="entry name" value="Glyco_transf_4"/>
    <property type="match status" value="1"/>
</dbReference>
<dbReference type="GO" id="GO:0016757">
    <property type="term" value="F:glycosyltransferase activity"/>
    <property type="evidence" value="ECO:0007669"/>
    <property type="project" value="UniProtKB-ARBA"/>
</dbReference>
<dbReference type="PANTHER" id="PTHR12526">
    <property type="entry name" value="GLYCOSYLTRANSFERASE"/>
    <property type="match status" value="1"/>
</dbReference>
<dbReference type="SUPFAM" id="SSF53756">
    <property type="entry name" value="UDP-Glycosyltransferase/glycogen phosphorylase"/>
    <property type="match status" value="1"/>
</dbReference>
<dbReference type="OrthoDB" id="9795068at2"/>
<dbReference type="Gene3D" id="3.40.50.2000">
    <property type="entry name" value="Glycogen Phosphorylase B"/>
    <property type="match status" value="2"/>
</dbReference>
<reference evidence="2 3" key="1">
    <citation type="submission" date="2018-02" db="EMBL/GenBank/DDBJ databases">
        <title>Comparative genomes isolates from brazilian mangrove.</title>
        <authorList>
            <person name="Araujo J.E."/>
            <person name="Taketani R.G."/>
            <person name="Silva M.C.P."/>
            <person name="Loureco M.V."/>
            <person name="Andreote F.D."/>
        </authorList>
    </citation>
    <scope>NUCLEOTIDE SEQUENCE [LARGE SCALE GENOMIC DNA]</scope>
    <source>
        <strain evidence="2 3">Hex-1 MGV</strain>
    </source>
</reference>
<sequence>MRIAITIPRIDPQHGGAESWSLQFCRWLLAEGHQIRVIGLKVAADLPIPSEYVQQLEAPNRLSALQQLDGIYAREHFDIVHDMGLGLRFDIFQSHVGSRRAMQEASQTSRPVLARVASHLVSYFSGRKRHLGQISSAQFSSTSGWYIAVSQMAAEGLHKQEGIPLNRIHCVPNGIDTEQFQPVRNEAIRHEARQGFAIGKNELCLLTIAHNHRLKGVPHLVRAIRRLQDFQGKLHLLVVGGHRQSAKSVQLGKHTVTYAGSLPDAKPAYSAADVCVHPTFYDACSLTVLEAMSCGLPTITTRCNGAADRITHGVSGFILPSPLEMQHLSTYLCQLTCSEKRRQMGIAARQSATAWTIEDNFRAMAAVHNACFDEKSRQKQTSRTSPNLLCSNNLLRTA</sequence>
<dbReference type="InterPro" id="IPR028098">
    <property type="entry name" value="Glyco_trans_4-like_N"/>
</dbReference>
<protein>
    <recommendedName>
        <fullName evidence="1">Glycosyltransferase subfamily 4-like N-terminal domain-containing protein</fullName>
    </recommendedName>
</protein>
<dbReference type="CDD" id="cd03801">
    <property type="entry name" value="GT4_PimA-like"/>
    <property type="match status" value="1"/>
</dbReference>
<proteinExistence type="predicted"/>
<dbReference type="Proteomes" id="UP000238322">
    <property type="component" value="Unassembled WGS sequence"/>
</dbReference>
<evidence type="ECO:0000313" key="3">
    <source>
        <dbReference type="Proteomes" id="UP000238322"/>
    </source>
</evidence>
<dbReference type="RefSeq" id="WP_105333011.1">
    <property type="nucleotide sequence ID" value="NZ_PUHY01000015.1"/>
</dbReference>
<gene>
    <name evidence="2" type="ORF">C5Y83_27630</name>
</gene>
<name>A0A2S8FCE2_9BACT</name>
<feature type="domain" description="Glycosyltransferase subfamily 4-like N-terminal" evidence="1">
    <location>
        <begin position="15"/>
        <end position="179"/>
    </location>
</feature>
<dbReference type="PANTHER" id="PTHR12526:SF637">
    <property type="entry name" value="GLYCOSYLTRANSFERASE EPSF-RELATED"/>
    <property type="match status" value="1"/>
</dbReference>
<evidence type="ECO:0000313" key="2">
    <source>
        <dbReference type="EMBL" id="PQO29817.1"/>
    </source>
</evidence>
<dbReference type="Pfam" id="PF13692">
    <property type="entry name" value="Glyco_trans_1_4"/>
    <property type="match status" value="1"/>
</dbReference>
<comment type="caution">
    <text evidence="2">The sequence shown here is derived from an EMBL/GenBank/DDBJ whole genome shotgun (WGS) entry which is preliminary data.</text>
</comment>
<dbReference type="EMBL" id="PUHY01000015">
    <property type="protein sequence ID" value="PQO29817.1"/>
    <property type="molecule type" value="Genomic_DNA"/>
</dbReference>
<dbReference type="AlphaFoldDB" id="A0A2S8FCE2"/>
<organism evidence="2 3">
    <name type="scientific">Blastopirellula marina</name>
    <dbReference type="NCBI Taxonomy" id="124"/>
    <lineage>
        <taxon>Bacteria</taxon>
        <taxon>Pseudomonadati</taxon>
        <taxon>Planctomycetota</taxon>
        <taxon>Planctomycetia</taxon>
        <taxon>Pirellulales</taxon>
        <taxon>Pirellulaceae</taxon>
        <taxon>Blastopirellula</taxon>
    </lineage>
</organism>
<accession>A0A2S8FCE2</accession>